<organism evidence="2 3">
    <name type="scientific">Aspergillus aculeatus (strain ATCC 16872 / CBS 172.66 / WB 5094)</name>
    <dbReference type="NCBI Taxonomy" id="690307"/>
    <lineage>
        <taxon>Eukaryota</taxon>
        <taxon>Fungi</taxon>
        <taxon>Dikarya</taxon>
        <taxon>Ascomycota</taxon>
        <taxon>Pezizomycotina</taxon>
        <taxon>Eurotiomycetes</taxon>
        <taxon>Eurotiomycetidae</taxon>
        <taxon>Eurotiales</taxon>
        <taxon>Aspergillaceae</taxon>
        <taxon>Aspergillus</taxon>
        <taxon>Aspergillus subgen. Circumdati</taxon>
    </lineage>
</organism>
<feature type="region of interest" description="Disordered" evidence="1">
    <location>
        <begin position="163"/>
        <end position="191"/>
    </location>
</feature>
<protein>
    <submittedName>
        <fullName evidence="2">Uncharacterized protein</fullName>
    </submittedName>
</protein>
<evidence type="ECO:0000313" key="3">
    <source>
        <dbReference type="Proteomes" id="UP000184546"/>
    </source>
</evidence>
<feature type="compositionally biased region" description="Basic and acidic residues" evidence="1">
    <location>
        <begin position="7"/>
        <end position="31"/>
    </location>
</feature>
<dbReference type="Proteomes" id="UP000184546">
    <property type="component" value="Unassembled WGS sequence"/>
</dbReference>
<sequence length="368" mass="41570">MALFGDSESKKEKKAAKKAEKEAKQARKETDSFRGSFYVPDSASNWQKLATSSGLLQKSLYDLVNLGSGSRVKKKQFVLFKAFWPPSEPVWKLSDDAAEYELDPVWKEAIDLVNGSSEIGKYLQLVGQPYQLAALNENDDLWPGSWAPVLKWQNRCIALANKKKPAQDTPSTGTRSRKKQKTSHQAEKRPSDEAITNTTLLLFLDALSSLIPNPSFEFKIFRAAFEATFRTVSYRALTDGALWLVDQPEDIRVILEVKKMSRHDNADRIRMQETAEIVAWLKSSKPWQDCFGGHKILIAEDAAQVWVICAKPSSAYAAYLAQGTDDQNPFIEMKSYGPFLLNNSNEMRDLCIVVVAIMLRFFYSLQVH</sequence>
<dbReference type="RefSeq" id="XP_020051091.1">
    <property type="nucleotide sequence ID" value="XM_020203033.1"/>
</dbReference>
<evidence type="ECO:0000313" key="2">
    <source>
        <dbReference type="EMBL" id="OJJ94751.1"/>
    </source>
</evidence>
<name>A0A1L9WF05_ASPA1</name>
<evidence type="ECO:0000256" key="1">
    <source>
        <dbReference type="SAM" id="MobiDB-lite"/>
    </source>
</evidence>
<accession>A0A1L9WF05</accession>
<dbReference type="AlphaFoldDB" id="A0A1L9WF05"/>
<dbReference type="OrthoDB" id="4492388at2759"/>
<proteinExistence type="predicted"/>
<dbReference type="GeneID" id="30976847"/>
<gene>
    <name evidence="2" type="ORF">ASPACDRAFT_55655</name>
</gene>
<dbReference type="EMBL" id="KV878994">
    <property type="protein sequence ID" value="OJJ94751.1"/>
    <property type="molecule type" value="Genomic_DNA"/>
</dbReference>
<dbReference type="STRING" id="690307.A0A1L9WF05"/>
<keyword evidence="3" id="KW-1185">Reference proteome</keyword>
<reference evidence="3" key="1">
    <citation type="journal article" date="2017" name="Genome Biol.">
        <title>Comparative genomics reveals high biological diversity and specific adaptations in the industrially and medically important fungal genus Aspergillus.</title>
        <authorList>
            <person name="de Vries R.P."/>
            <person name="Riley R."/>
            <person name="Wiebenga A."/>
            <person name="Aguilar-Osorio G."/>
            <person name="Amillis S."/>
            <person name="Uchima C.A."/>
            <person name="Anderluh G."/>
            <person name="Asadollahi M."/>
            <person name="Askin M."/>
            <person name="Barry K."/>
            <person name="Battaglia E."/>
            <person name="Bayram O."/>
            <person name="Benocci T."/>
            <person name="Braus-Stromeyer S.A."/>
            <person name="Caldana C."/>
            <person name="Canovas D."/>
            <person name="Cerqueira G.C."/>
            <person name="Chen F."/>
            <person name="Chen W."/>
            <person name="Choi C."/>
            <person name="Clum A."/>
            <person name="Dos Santos R.A."/>
            <person name="Damasio A.R."/>
            <person name="Diallinas G."/>
            <person name="Emri T."/>
            <person name="Fekete E."/>
            <person name="Flipphi M."/>
            <person name="Freyberg S."/>
            <person name="Gallo A."/>
            <person name="Gournas C."/>
            <person name="Habgood R."/>
            <person name="Hainaut M."/>
            <person name="Harispe M.L."/>
            <person name="Henrissat B."/>
            <person name="Hilden K.S."/>
            <person name="Hope R."/>
            <person name="Hossain A."/>
            <person name="Karabika E."/>
            <person name="Karaffa L."/>
            <person name="Karanyi Z."/>
            <person name="Krasevec N."/>
            <person name="Kuo A."/>
            <person name="Kusch H."/>
            <person name="LaButti K."/>
            <person name="Lagendijk E.L."/>
            <person name="Lapidus A."/>
            <person name="Levasseur A."/>
            <person name="Lindquist E."/>
            <person name="Lipzen A."/>
            <person name="Logrieco A.F."/>
            <person name="MacCabe A."/>
            <person name="Maekelae M.R."/>
            <person name="Malavazi I."/>
            <person name="Melin P."/>
            <person name="Meyer V."/>
            <person name="Mielnichuk N."/>
            <person name="Miskei M."/>
            <person name="Molnar A.P."/>
            <person name="Mule G."/>
            <person name="Ngan C.Y."/>
            <person name="Orejas M."/>
            <person name="Orosz E."/>
            <person name="Ouedraogo J.P."/>
            <person name="Overkamp K.M."/>
            <person name="Park H.-S."/>
            <person name="Perrone G."/>
            <person name="Piumi F."/>
            <person name="Punt P.J."/>
            <person name="Ram A.F."/>
            <person name="Ramon A."/>
            <person name="Rauscher S."/>
            <person name="Record E."/>
            <person name="Riano-Pachon D.M."/>
            <person name="Robert V."/>
            <person name="Roehrig J."/>
            <person name="Ruller R."/>
            <person name="Salamov A."/>
            <person name="Salih N.S."/>
            <person name="Samson R.A."/>
            <person name="Sandor E."/>
            <person name="Sanguinetti M."/>
            <person name="Schuetze T."/>
            <person name="Sepcic K."/>
            <person name="Shelest E."/>
            <person name="Sherlock G."/>
            <person name="Sophianopoulou V."/>
            <person name="Squina F.M."/>
            <person name="Sun H."/>
            <person name="Susca A."/>
            <person name="Todd R.B."/>
            <person name="Tsang A."/>
            <person name="Unkles S.E."/>
            <person name="van de Wiele N."/>
            <person name="van Rossen-Uffink D."/>
            <person name="Oliveira J.V."/>
            <person name="Vesth T.C."/>
            <person name="Visser J."/>
            <person name="Yu J.-H."/>
            <person name="Zhou M."/>
            <person name="Andersen M.R."/>
            <person name="Archer D.B."/>
            <person name="Baker S.E."/>
            <person name="Benoit I."/>
            <person name="Brakhage A.A."/>
            <person name="Braus G.H."/>
            <person name="Fischer R."/>
            <person name="Frisvad J.C."/>
            <person name="Goldman G.H."/>
            <person name="Houbraken J."/>
            <person name="Oakley B."/>
            <person name="Pocsi I."/>
            <person name="Scazzocchio C."/>
            <person name="Seiboth B."/>
            <person name="vanKuyk P.A."/>
            <person name="Wortman J."/>
            <person name="Dyer P.S."/>
            <person name="Grigoriev I.V."/>
        </authorList>
    </citation>
    <scope>NUCLEOTIDE SEQUENCE [LARGE SCALE GENOMIC DNA]</scope>
    <source>
        <strain evidence="3">ATCC 16872 / CBS 172.66 / WB 5094</strain>
    </source>
</reference>
<dbReference type="OMA" id="MFRAFST"/>
<dbReference type="VEuPathDB" id="FungiDB:ASPACDRAFT_55655"/>
<feature type="region of interest" description="Disordered" evidence="1">
    <location>
        <begin position="1"/>
        <end position="31"/>
    </location>
</feature>